<dbReference type="EMBL" id="SWBM01000001">
    <property type="protein sequence ID" value="TKC18571.1"/>
    <property type="molecule type" value="Genomic_DNA"/>
</dbReference>
<protein>
    <submittedName>
        <fullName evidence="1">Uncharacterized protein</fullName>
    </submittedName>
</protein>
<organism evidence="1 2">
    <name type="scientific">Robertmurraya kyonggiensis</name>
    <dbReference type="NCBI Taxonomy" id="1037680"/>
    <lineage>
        <taxon>Bacteria</taxon>
        <taxon>Bacillati</taxon>
        <taxon>Bacillota</taxon>
        <taxon>Bacilli</taxon>
        <taxon>Bacillales</taxon>
        <taxon>Bacillaceae</taxon>
        <taxon>Robertmurraya</taxon>
    </lineage>
</organism>
<evidence type="ECO:0000313" key="1">
    <source>
        <dbReference type="EMBL" id="TKC18571.1"/>
    </source>
</evidence>
<keyword evidence="2" id="KW-1185">Reference proteome</keyword>
<reference evidence="1 2" key="1">
    <citation type="journal article" date="2011" name="J. Microbiol.">
        <title>Bacillus kyonggiensis sp. nov., isolated from soil of a lettuce field.</title>
        <authorList>
            <person name="Dong K."/>
            <person name="Lee S."/>
        </authorList>
    </citation>
    <scope>NUCLEOTIDE SEQUENCE [LARGE SCALE GENOMIC DNA]</scope>
    <source>
        <strain evidence="1 2">NB22</strain>
    </source>
</reference>
<dbReference type="Proteomes" id="UP000307756">
    <property type="component" value="Unassembled WGS sequence"/>
</dbReference>
<sequence length="148" mass="16910">MYLTYEDVSLLFPEVAGIKDVNVDFLTVSFSATAQQPKGLFIPLNNSSGELKLAIANGAIAAIWKKGMEIPTYTPNHFPILFTENLLQAVKKILLLYKDKMKASKKENMTDFLFLDEKLLNDFYDTYDSAVIETILNEMLQKFREEKE</sequence>
<dbReference type="AlphaFoldDB" id="A0A4U1D7V2"/>
<gene>
    <name evidence="1" type="ORF">FA727_03170</name>
</gene>
<name>A0A4U1D7V2_9BACI</name>
<evidence type="ECO:0000313" key="2">
    <source>
        <dbReference type="Proteomes" id="UP000307756"/>
    </source>
</evidence>
<accession>A0A4U1D7V2</accession>
<proteinExistence type="predicted"/>
<dbReference type="RefSeq" id="WP_136829276.1">
    <property type="nucleotide sequence ID" value="NZ_SWBM01000001.1"/>
</dbReference>
<dbReference type="OrthoDB" id="2966672at2"/>
<comment type="caution">
    <text evidence="1">The sequence shown here is derived from an EMBL/GenBank/DDBJ whole genome shotgun (WGS) entry which is preliminary data.</text>
</comment>